<name>A0A6M3JKB7_9ZZZZ</name>
<reference evidence="1" key="1">
    <citation type="submission" date="2020-03" db="EMBL/GenBank/DDBJ databases">
        <title>The deep terrestrial virosphere.</title>
        <authorList>
            <person name="Holmfeldt K."/>
            <person name="Nilsson E."/>
            <person name="Simone D."/>
            <person name="Lopez-Fernandez M."/>
            <person name="Wu X."/>
            <person name="de Brujin I."/>
            <person name="Lundin D."/>
            <person name="Andersson A."/>
            <person name="Bertilsson S."/>
            <person name="Dopson M."/>
        </authorList>
    </citation>
    <scope>NUCLEOTIDE SEQUENCE</scope>
    <source>
        <strain evidence="1">MM415A04519</strain>
    </source>
</reference>
<gene>
    <name evidence="1" type="ORF">MM415A04519_0004</name>
</gene>
<dbReference type="AlphaFoldDB" id="A0A6M3JKB7"/>
<accession>A0A6M3JKB7</accession>
<sequence length="43" mass="4904">MEYSECDYYKGYPDGIGYCSLIKSNCLVEAVDDKCQELEEQDG</sequence>
<organism evidence="1">
    <name type="scientific">viral metagenome</name>
    <dbReference type="NCBI Taxonomy" id="1070528"/>
    <lineage>
        <taxon>unclassified sequences</taxon>
        <taxon>metagenomes</taxon>
        <taxon>organismal metagenomes</taxon>
    </lineage>
</organism>
<protein>
    <submittedName>
        <fullName evidence="1">Uncharacterized protein</fullName>
    </submittedName>
</protein>
<evidence type="ECO:0000313" key="1">
    <source>
        <dbReference type="EMBL" id="QJA69501.1"/>
    </source>
</evidence>
<dbReference type="EMBL" id="MT141711">
    <property type="protein sequence ID" value="QJA69501.1"/>
    <property type="molecule type" value="Genomic_DNA"/>
</dbReference>
<proteinExistence type="predicted"/>